<accession>A0A9N9GZU6</accession>
<dbReference type="Proteomes" id="UP000789570">
    <property type="component" value="Unassembled WGS sequence"/>
</dbReference>
<dbReference type="AlphaFoldDB" id="A0A9N9GZU6"/>
<protein>
    <submittedName>
        <fullName evidence="1">3567_t:CDS:1</fullName>
    </submittedName>
</protein>
<keyword evidence="2" id="KW-1185">Reference proteome</keyword>
<comment type="caution">
    <text evidence="1">The sequence shown here is derived from an EMBL/GenBank/DDBJ whole genome shotgun (WGS) entry which is preliminary data.</text>
</comment>
<evidence type="ECO:0000313" key="1">
    <source>
        <dbReference type="EMBL" id="CAG8638575.1"/>
    </source>
</evidence>
<name>A0A9N9GZU6_9GLOM</name>
<sequence>MVKQPTEKMDETTIEGLSKAVQELTVRTCGQENHVWKFRDDPNYYSMGRNLSPVRLLCQTPNQEGESRESDGVSHTKVGVSARMDQEERNEKKVPSERNKCNIFGTEQDHVRSVSKIITNFAKIGAQNETRSCEIAQKEEKETESCETARNNKIRTIYNAKESSKDKVRRIEDTSIDESHEFCSNRGRIRGMESSIGKLFRIYPVGGVARRTKETCKLIQPHYQCDQDGNAKPVHQLSESILFDETPRCRNNTPMVVEMFASESNRQHVADTVYPRPCKVSNLTDCMNVKSALYEYVNDVRDFGFDHIILIGERDFGMIFFDCYGRIFELYTMDDALWPLRNPLEETATKPWTDNEVAWTVDEEDGTVFEHGMYASIDYFVP</sequence>
<evidence type="ECO:0000313" key="2">
    <source>
        <dbReference type="Proteomes" id="UP000789570"/>
    </source>
</evidence>
<dbReference type="EMBL" id="CAJVPQ010003848">
    <property type="protein sequence ID" value="CAG8638575.1"/>
    <property type="molecule type" value="Genomic_DNA"/>
</dbReference>
<proteinExistence type="predicted"/>
<gene>
    <name evidence="1" type="ORF">FCALED_LOCUS10444</name>
</gene>
<dbReference type="OrthoDB" id="2321603at2759"/>
<organism evidence="1 2">
    <name type="scientific">Funneliformis caledonium</name>
    <dbReference type="NCBI Taxonomy" id="1117310"/>
    <lineage>
        <taxon>Eukaryota</taxon>
        <taxon>Fungi</taxon>
        <taxon>Fungi incertae sedis</taxon>
        <taxon>Mucoromycota</taxon>
        <taxon>Glomeromycotina</taxon>
        <taxon>Glomeromycetes</taxon>
        <taxon>Glomerales</taxon>
        <taxon>Glomeraceae</taxon>
        <taxon>Funneliformis</taxon>
    </lineage>
</organism>
<reference evidence="1" key="1">
    <citation type="submission" date="2021-06" db="EMBL/GenBank/DDBJ databases">
        <authorList>
            <person name="Kallberg Y."/>
            <person name="Tangrot J."/>
            <person name="Rosling A."/>
        </authorList>
    </citation>
    <scope>NUCLEOTIDE SEQUENCE</scope>
    <source>
        <strain evidence="1">UK204</strain>
    </source>
</reference>